<gene>
    <name evidence="4" type="ORF">SAMN05216375_11379</name>
    <name evidence="3" type="ORF">TR210_1991</name>
</gene>
<dbReference type="EMBL" id="FNYT01000013">
    <property type="protein sequence ID" value="SEJ43546.1"/>
    <property type="molecule type" value="Genomic_DNA"/>
</dbReference>
<accession>A0A143Z2A4</accession>
<name>A0A143Z2A4_9LACT</name>
<dbReference type="Proteomes" id="UP000199280">
    <property type="component" value="Unassembled WGS sequence"/>
</dbReference>
<protein>
    <submittedName>
        <fullName evidence="4">Transposase DNA-binding domain-containing protein</fullName>
    </submittedName>
</protein>
<dbReference type="InterPro" id="IPR010095">
    <property type="entry name" value="Cas12f1-like_TNB"/>
</dbReference>
<proteinExistence type="predicted"/>
<sequence>MVYLKPDYTSQTCPSCGERNTVKDRNYHCGCGYHAHRDRVGALEIPKQSACLKDLARFRRAFEKGGTVKADKTIGLNHGGKGAAILLENIFYEVE</sequence>
<keyword evidence="1 4" id="KW-0238">DNA-binding</keyword>
<dbReference type="AlphaFoldDB" id="A0A143Z2A4"/>
<dbReference type="Pfam" id="PF07282">
    <property type="entry name" value="Cas12f1-like_TNB"/>
    <property type="match status" value="1"/>
</dbReference>
<evidence type="ECO:0000259" key="2">
    <source>
        <dbReference type="Pfam" id="PF07282"/>
    </source>
</evidence>
<dbReference type="Proteomes" id="UP000076878">
    <property type="component" value="Unassembled WGS sequence"/>
</dbReference>
<reference evidence="3 5" key="1">
    <citation type="submission" date="2016-02" db="EMBL/GenBank/DDBJ databases">
        <authorList>
            <person name="Wen L."/>
            <person name="He K."/>
            <person name="Yang H."/>
        </authorList>
    </citation>
    <scope>NUCLEOTIDE SEQUENCE [LARGE SCALE GENOMIC DNA]</scope>
    <source>
        <strain evidence="3">Trichococcus_R210</strain>
    </source>
</reference>
<feature type="domain" description="Cas12f1-like TNB" evidence="2">
    <location>
        <begin position="2"/>
        <end position="45"/>
    </location>
</feature>
<organism evidence="3 5">
    <name type="scientific">Trichococcus ilyis</name>
    <dbReference type="NCBI Taxonomy" id="640938"/>
    <lineage>
        <taxon>Bacteria</taxon>
        <taxon>Bacillati</taxon>
        <taxon>Bacillota</taxon>
        <taxon>Bacilli</taxon>
        <taxon>Lactobacillales</taxon>
        <taxon>Carnobacteriaceae</taxon>
        <taxon>Trichococcus</taxon>
    </lineage>
</organism>
<evidence type="ECO:0000313" key="5">
    <source>
        <dbReference type="Proteomes" id="UP000076878"/>
    </source>
</evidence>
<reference evidence="4 6" key="2">
    <citation type="submission" date="2016-10" db="EMBL/GenBank/DDBJ databases">
        <authorList>
            <person name="Varghese N."/>
            <person name="Submissions S."/>
        </authorList>
    </citation>
    <scope>NUCLEOTIDE SEQUENCE [LARGE SCALE GENOMIC DNA]</scope>
    <source>
        <strain evidence="4 6">DSM 22150</strain>
    </source>
</reference>
<dbReference type="EMBL" id="FJNB01000015">
    <property type="protein sequence ID" value="CZR03402.1"/>
    <property type="molecule type" value="Genomic_DNA"/>
</dbReference>
<evidence type="ECO:0000256" key="1">
    <source>
        <dbReference type="ARBA" id="ARBA00023125"/>
    </source>
</evidence>
<dbReference type="STRING" id="640938.TR210_1991"/>
<keyword evidence="6" id="KW-1185">Reference proteome</keyword>
<dbReference type="GO" id="GO:0003677">
    <property type="term" value="F:DNA binding"/>
    <property type="evidence" value="ECO:0007669"/>
    <property type="project" value="UniProtKB-KW"/>
</dbReference>
<evidence type="ECO:0000313" key="3">
    <source>
        <dbReference type="EMBL" id="CZR03402.1"/>
    </source>
</evidence>
<evidence type="ECO:0000313" key="6">
    <source>
        <dbReference type="Proteomes" id="UP000199280"/>
    </source>
</evidence>
<evidence type="ECO:0000313" key="4">
    <source>
        <dbReference type="EMBL" id="SEJ43546.1"/>
    </source>
</evidence>